<dbReference type="Gene3D" id="3.40.50.10140">
    <property type="entry name" value="Toll/interleukin-1 receptor homology (TIR) domain"/>
    <property type="match status" value="1"/>
</dbReference>
<evidence type="ECO:0000259" key="1">
    <source>
        <dbReference type="PROSITE" id="PS50104"/>
    </source>
</evidence>
<dbReference type="PANTHER" id="PTHR11017">
    <property type="entry name" value="LEUCINE-RICH REPEAT-CONTAINING PROTEIN"/>
    <property type="match status" value="1"/>
</dbReference>
<dbReference type="EMBL" id="JASCZI010271897">
    <property type="protein sequence ID" value="MED6217054.1"/>
    <property type="molecule type" value="Genomic_DNA"/>
</dbReference>
<dbReference type="Pfam" id="PF00931">
    <property type="entry name" value="NB-ARC"/>
    <property type="match status" value="1"/>
</dbReference>
<keyword evidence="3" id="KW-1185">Reference proteome</keyword>
<evidence type="ECO:0000313" key="2">
    <source>
        <dbReference type="EMBL" id="MED6217054.1"/>
    </source>
</evidence>
<dbReference type="SUPFAM" id="SSF52540">
    <property type="entry name" value="P-loop containing nucleoside triphosphate hydrolases"/>
    <property type="match status" value="1"/>
</dbReference>
<name>A0ABU6Z3F6_9FABA</name>
<comment type="caution">
    <text evidence="2">The sequence shown here is derived from an EMBL/GenBank/DDBJ whole genome shotgun (WGS) entry which is preliminary data.</text>
</comment>
<accession>A0ABU6Z3F6</accession>
<dbReference type="InterPro" id="IPR000157">
    <property type="entry name" value="TIR_dom"/>
</dbReference>
<gene>
    <name evidence="2" type="ORF">PIB30_014038</name>
</gene>
<dbReference type="InterPro" id="IPR035897">
    <property type="entry name" value="Toll_tir_struct_dom_sf"/>
</dbReference>
<dbReference type="SMART" id="SM00255">
    <property type="entry name" value="TIR"/>
    <property type="match status" value="1"/>
</dbReference>
<reference evidence="2 3" key="1">
    <citation type="journal article" date="2023" name="Plants (Basel)">
        <title>Bridging the Gap: Combining Genomics and Transcriptomics Approaches to Understand Stylosanthes scabra, an Orphan Legume from the Brazilian Caatinga.</title>
        <authorList>
            <person name="Ferreira-Neto J.R.C."/>
            <person name="da Silva M.D."/>
            <person name="Binneck E."/>
            <person name="de Melo N.F."/>
            <person name="da Silva R.H."/>
            <person name="de Melo A.L.T.M."/>
            <person name="Pandolfi V."/>
            <person name="Bustamante F.O."/>
            <person name="Brasileiro-Vidal A.C."/>
            <person name="Benko-Iseppon A.M."/>
        </authorList>
    </citation>
    <scope>NUCLEOTIDE SEQUENCE [LARGE SCALE GENOMIC DNA]</scope>
    <source>
        <tissue evidence="2">Leaves</tissue>
    </source>
</reference>
<dbReference type="SUPFAM" id="SSF52200">
    <property type="entry name" value="Toll/Interleukin receptor TIR domain"/>
    <property type="match status" value="1"/>
</dbReference>
<sequence length="457" mass="52089">MASTTVHAGEASSSSSIQRRPPRSWKYHVFLSFRGQDTRTGFTSHLYAALRRKGITTYKDDYDLRKGDVISDELLKAIEDSMFGVIVLSPNYASSSWCLDELCKILDCNKNLGQHIVLIFYDVEPAHVRHQKGTFREAFKKHEEREDSEKIKRWKAALTQVAGYSGWNPKDYKNDATLAESISQSIHEIMIPKLLPSSKKKLVGIDSRVEQVINHIGSGLDDVRFIGICGLGGIGKTTLARIVYESLQSEFKVACFFADVRERCEKNGILQAQKDLLVHINGSSSEIDNKYDGRRIIQASLCHKKVLLVLDDVNKEEQLKNLAEEQDWFGPGSRIIITTRDMRLLRIQDAREIYNVEGLGENEAFDLFCLKAFKQRKPEKEYLDLSKQVVKYCAGLPLALEVLGSHFYGRSIEEWHSALEKLKSFPHVDIFEALKISYDGLDSMEKDIFLDIAYFFK</sequence>
<dbReference type="InterPro" id="IPR044974">
    <property type="entry name" value="Disease_R_plants"/>
</dbReference>
<dbReference type="PANTHER" id="PTHR11017:SF559">
    <property type="entry name" value="DISEASE RESISTANCE PROTEIN CHL1"/>
    <property type="match status" value="1"/>
</dbReference>
<proteinExistence type="predicted"/>
<dbReference type="InterPro" id="IPR027417">
    <property type="entry name" value="P-loop_NTPase"/>
</dbReference>
<dbReference type="Proteomes" id="UP001341840">
    <property type="component" value="Unassembled WGS sequence"/>
</dbReference>
<dbReference type="PRINTS" id="PR00364">
    <property type="entry name" value="DISEASERSIST"/>
</dbReference>
<dbReference type="Gene3D" id="3.40.50.300">
    <property type="entry name" value="P-loop containing nucleotide triphosphate hydrolases"/>
    <property type="match status" value="1"/>
</dbReference>
<evidence type="ECO:0000313" key="3">
    <source>
        <dbReference type="Proteomes" id="UP001341840"/>
    </source>
</evidence>
<feature type="domain" description="TIR" evidence="1">
    <location>
        <begin position="25"/>
        <end position="190"/>
    </location>
</feature>
<dbReference type="Gene3D" id="1.10.8.430">
    <property type="entry name" value="Helical domain of apoptotic protease-activating factors"/>
    <property type="match status" value="1"/>
</dbReference>
<dbReference type="InterPro" id="IPR042197">
    <property type="entry name" value="Apaf_helical"/>
</dbReference>
<protein>
    <recommendedName>
        <fullName evidence="1">TIR domain-containing protein</fullName>
    </recommendedName>
</protein>
<dbReference type="InterPro" id="IPR002182">
    <property type="entry name" value="NB-ARC"/>
</dbReference>
<dbReference type="Pfam" id="PF01582">
    <property type="entry name" value="TIR"/>
    <property type="match status" value="1"/>
</dbReference>
<dbReference type="PROSITE" id="PS50104">
    <property type="entry name" value="TIR"/>
    <property type="match status" value="1"/>
</dbReference>
<organism evidence="2 3">
    <name type="scientific">Stylosanthes scabra</name>
    <dbReference type="NCBI Taxonomy" id="79078"/>
    <lineage>
        <taxon>Eukaryota</taxon>
        <taxon>Viridiplantae</taxon>
        <taxon>Streptophyta</taxon>
        <taxon>Embryophyta</taxon>
        <taxon>Tracheophyta</taxon>
        <taxon>Spermatophyta</taxon>
        <taxon>Magnoliopsida</taxon>
        <taxon>eudicotyledons</taxon>
        <taxon>Gunneridae</taxon>
        <taxon>Pentapetalae</taxon>
        <taxon>rosids</taxon>
        <taxon>fabids</taxon>
        <taxon>Fabales</taxon>
        <taxon>Fabaceae</taxon>
        <taxon>Papilionoideae</taxon>
        <taxon>50 kb inversion clade</taxon>
        <taxon>dalbergioids sensu lato</taxon>
        <taxon>Dalbergieae</taxon>
        <taxon>Pterocarpus clade</taxon>
        <taxon>Stylosanthes</taxon>
    </lineage>
</organism>